<dbReference type="InterPro" id="IPR027417">
    <property type="entry name" value="P-loop_NTPase"/>
</dbReference>
<dbReference type="PANTHER" id="PTHR42855">
    <property type="entry name" value="ABC TRANSPORTER ATP-BINDING SUBUNIT"/>
    <property type="match status" value="1"/>
</dbReference>
<proteinExistence type="predicted"/>
<sequence length="546" mass="61739">MIQASNVTLRFGKKALFEDVNVKFVPGHCYGLIGANGAGKSTFLRILTGELEPTKGEVIITPGERLSFLKQNHFQYDDRTVLDTVMLGNARLFEIMKEKDALYAKPDFSEEDGIRASELEADFAAMNGWEAESDAATLLNGLGIETELHYKLMKDLNGSEKVKVLLAQALFGNPDILLLDEPTNHLDLAAIAWLEEFLINFENTVIVVSHDRYFLNKVCTQIADIDYGKIQLYAGNYDFWYESSQLMIRQMKEANKKKEEKIKELQEFIQRFSANASKSKQATSRKRALEKIELDEIRPSSRKYPYIDFRPERSIGNEVLEVKDITKTIDGVKVLDHVSFILGHDDKVAFVGSDELAKTTLFQILMGEMEPDEGSFKWGVTTSQAYFPKDSTAEFSKDYTITEWLTGYSPIKDVTYVRGFLGRMLFAGDDGVKKINVLSGGERVRCMLSKMMISGANVLIFDEPTNHLDMESITALNNGMIKFPGVILFSSRDHQIVQTTANRIMELVNGNLIDKITTYDEYLASDEMAMKRQVYVSQATEDEEDN</sequence>
<evidence type="ECO:0000313" key="7">
    <source>
        <dbReference type="Proteomes" id="UP001198182"/>
    </source>
</evidence>
<dbReference type="InterPro" id="IPR003593">
    <property type="entry name" value="AAA+_ATPase"/>
</dbReference>
<evidence type="ECO:0000256" key="4">
    <source>
        <dbReference type="SAM" id="Coils"/>
    </source>
</evidence>
<dbReference type="FunFam" id="3.40.50.300:FF:000011">
    <property type="entry name" value="Putative ABC transporter ATP-binding component"/>
    <property type="match status" value="1"/>
</dbReference>
<evidence type="ECO:0000259" key="5">
    <source>
        <dbReference type="PROSITE" id="PS50893"/>
    </source>
</evidence>
<dbReference type="Gene3D" id="3.40.50.300">
    <property type="entry name" value="P-loop containing nucleotide triphosphate hydrolases"/>
    <property type="match status" value="2"/>
</dbReference>
<accession>A0AAE3EAJ0</accession>
<dbReference type="Pfam" id="PF00005">
    <property type="entry name" value="ABC_tran"/>
    <property type="match status" value="2"/>
</dbReference>
<evidence type="ECO:0000313" key="6">
    <source>
        <dbReference type="EMBL" id="MCC2231072.1"/>
    </source>
</evidence>
<dbReference type="RefSeq" id="WP_308453607.1">
    <property type="nucleotide sequence ID" value="NZ_JAJEQR010000022.1"/>
</dbReference>
<dbReference type="CDD" id="cd03221">
    <property type="entry name" value="ABCF_EF-3"/>
    <property type="match status" value="2"/>
</dbReference>
<evidence type="ECO:0000256" key="3">
    <source>
        <dbReference type="ARBA" id="ARBA00022840"/>
    </source>
</evidence>
<feature type="domain" description="ABC transporter" evidence="5">
    <location>
        <begin position="320"/>
        <end position="534"/>
    </location>
</feature>
<dbReference type="InterPro" id="IPR032781">
    <property type="entry name" value="ABC_tran_Xtn"/>
</dbReference>
<reference evidence="6" key="1">
    <citation type="submission" date="2021-10" db="EMBL/GenBank/DDBJ databases">
        <title>Anaerobic single-cell dispensing facilitates the cultivation of human gut bacteria.</title>
        <authorList>
            <person name="Afrizal A."/>
        </authorList>
    </citation>
    <scope>NUCLEOTIDE SEQUENCE</scope>
    <source>
        <strain evidence="6">CLA-AA-H215</strain>
    </source>
</reference>
<name>A0AAE3EAJ0_9FIRM</name>
<gene>
    <name evidence="6" type="ORF">LKD81_08685</name>
</gene>
<protein>
    <submittedName>
        <fullName evidence="6">ATP-binding cassette domain-containing protein</fullName>
    </submittedName>
</protein>
<dbReference type="InterPro" id="IPR051309">
    <property type="entry name" value="ABCF_ATPase"/>
</dbReference>
<keyword evidence="3 6" id="KW-0067">ATP-binding</keyword>
<organism evidence="6 7">
    <name type="scientific">Hominifimenecus microfluidus</name>
    <dbReference type="NCBI Taxonomy" id="2885348"/>
    <lineage>
        <taxon>Bacteria</taxon>
        <taxon>Bacillati</taxon>
        <taxon>Bacillota</taxon>
        <taxon>Clostridia</taxon>
        <taxon>Lachnospirales</taxon>
        <taxon>Lachnospiraceae</taxon>
        <taxon>Hominifimenecus</taxon>
    </lineage>
</organism>
<dbReference type="PANTHER" id="PTHR42855:SF2">
    <property type="entry name" value="DRUG RESISTANCE ABC TRANSPORTER,ATP-BINDING PROTEIN"/>
    <property type="match status" value="1"/>
</dbReference>
<feature type="domain" description="ABC transporter" evidence="5">
    <location>
        <begin position="2"/>
        <end position="252"/>
    </location>
</feature>
<comment type="caution">
    <text evidence="6">The sequence shown here is derived from an EMBL/GenBank/DDBJ whole genome shotgun (WGS) entry which is preliminary data.</text>
</comment>
<dbReference type="SUPFAM" id="SSF52540">
    <property type="entry name" value="P-loop containing nucleoside triphosphate hydrolases"/>
    <property type="match status" value="2"/>
</dbReference>
<keyword evidence="2" id="KW-0547">Nucleotide-binding</keyword>
<dbReference type="AlphaFoldDB" id="A0AAE3EAJ0"/>
<dbReference type="InterPro" id="IPR003439">
    <property type="entry name" value="ABC_transporter-like_ATP-bd"/>
</dbReference>
<dbReference type="Proteomes" id="UP001198182">
    <property type="component" value="Unassembled WGS sequence"/>
</dbReference>
<dbReference type="PROSITE" id="PS50893">
    <property type="entry name" value="ABC_TRANSPORTER_2"/>
    <property type="match status" value="2"/>
</dbReference>
<dbReference type="FunFam" id="3.40.50.300:FF:000070">
    <property type="entry name" value="Putative ABC transporter ATP-binding component"/>
    <property type="match status" value="1"/>
</dbReference>
<evidence type="ECO:0000256" key="2">
    <source>
        <dbReference type="ARBA" id="ARBA00022741"/>
    </source>
</evidence>
<feature type="coiled-coil region" evidence="4">
    <location>
        <begin position="241"/>
        <end position="275"/>
    </location>
</feature>
<keyword evidence="4" id="KW-0175">Coiled coil</keyword>
<dbReference type="GO" id="GO:0016887">
    <property type="term" value="F:ATP hydrolysis activity"/>
    <property type="evidence" value="ECO:0007669"/>
    <property type="project" value="InterPro"/>
</dbReference>
<evidence type="ECO:0000256" key="1">
    <source>
        <dbReference type="ARBA" id="ARBA00022737"/>
    </source>
</evidence>
<dbReference type="GO" id="GO:0005524">
    <property type="term" value="F:ATP binding"/>
    <property type="evidence" value="ECO:0007669"/>
    <property type="project" value="UniProtKB-KW"/>
</dbReference>
<keyword evidence="7" id="KW-1185">Reference proteome</keyword>
<dbReference type="Pfam" id="PF12848">
    <property type="entry name" value="ABC_tran_Xtn"/>
    <property type="match status" value="1"/>
</dbReference>
<keyword evidence="1" id="KW-0677">Repeat</keyword>
<dbReference type="EMBL" id="JAJEQR010000022">
    <property type="protein sequence ID" value="MCC2231072.1"/>
    <property type="molecule type" value="Genomic_DNA"/>
</dbReference>
<dbReference type="SMART" id="SM00382">
    <property type="entry name" value="AAA"/>
    <property type="match status" value="2"/>
</dbReference>